<proteinExistence type="predicted"/>
<evidence type="ECO:0000256" key="5">
    <source>
        <dbReference type="ARBA" id="ARBA00022833"/>
    </source>
</evidence>
<dbReference type="InterPro" id="IPR050329">
    <property type="entry name" value="GLI_C2H2-zinc-finger"/>
</dbReference>
<sequence length="750" mass="85641">MKSPTTDSETHSHDQKPILHNQIRGYIHTIDNAHSHIHGHVHQHVHHPNGPIVSEQIQPILDPVHNDKTRSHIYPGNLCPTDSTKHQEEEILPISNNALLHSLMGKTKSEISGATPVWNLIDPKADFDSCDKCDPLKDISCPDPFVCADKECSIDQNTLEFQSTNSDAFLRCCFDSSHNEDENAFNGESNYNGADSSHAALCDLSAFSTCNDIEGFWKNENPSLLNSNSVDSSSQIPCPKYSDCDLIQPSNNNYESSPHGSTGTVSLSSNTPVSACSTGCVPLDKHVYPDMSFMVNSSKLSDLREKRPHVESRDFSFKMQQQKRVKVEEDESKPVYWNDMDHFNLVNKQNHHHHLHQFQEFCVDWAKYGCGCPYNLENQTKQDKKLHLHYPPHQHGCNHYDTPFPTSVEPSQDQNQSFSDPLVCQWSDCKVDAFKDDVHLQNHVFSSHLLPWVKDRGVDPSEINLDTLTIENLQNMDNFACKWKDCNFNSSDLESLLNHIPKNHFSEQTKVVEEVVPKQETIDKLPDDEAENVCQWEMENNQICNLKFSNTTDLTDHITDAHIGSRKSKYVCKWKGCTRNHKVFTQRQKVLRHLPVHTKHKPYKCDICGKAFSIDLMLEQHIRTHTGEKPFKCSKCGKTFKTSSSLSIHLRIHTGERPLVCKYPGCGKTFNESSNLTKHHRTHQKEFKCNFCCKTFNQLKQLESHERLYHGDQTRFDCDCCDEHRNTTLMPSSTKNFPITSGVTNEMAFT</sequence>
<dbReference type="FunFam" id="3.30.160.60:FF:001465">
    <property type="entry name" value="Zinc finger protein 560"/>
    <property type="match status" value="1"/>
</dbReference>
<dbReference type="PROSITE" id="PS00028">
    <property type="entry name" value="ZINC_FINGER_C2H2_1"/>
    <property type="match status" value="4"/>
</dbReference>
<keyword evidence="2" id="KW-0479">Metal-binding</keyword>
<evidence type="ECO:0000256" key="4">
    <source>
        <dbReference type="ARBA" id="ARBA00022771"/>
    </source>
</evidence>
<dbReference type="OrthoDB" id="3437960at2759"/>
<dbReference type="Proteomes" id="UP000094565">
    <property type="component" value="Chromosome 1"/>
</dbReference>
<dbReference type="Gene3D" id="3.30.160.60">
    <property type="entry name" value="Classic Zinc Finger"/>
    <property type="match status" value="5"/>
</dbReference>
<comment type="subcellular location">
    <subcellularLocation>
        <location evidence="1">Nucleus</location>
    </subcellularLocation>
</comment>
<name>A0A1B2J8P2_PICPA</name>
<evidence type="ECO:0000256" key="7">
    <source>
        <dbReference type="ARBA" id="ARBA00023242"/>
    </source>
</evidence>
<evidence type="ECO:0000256" key="8">
    <source>
        <dbReference type="PROSITE-ProRule" id="PRU00042"/>
    </source>
</evidence>
<evidence type="ECO:0000313" key="10">
    <source>
        <dbReference type="EMBL" id="ANZ74373.1"/>
    </source>
</evidence>
<dbReference type="InterPro" id="IPR013087">
    <property type="entry name" value="Znf_C2H2_type"/>
</dbReference>
<dbReference type="PANTHER" id="PTHR19818:SF139">
    <property type="entry name" value="PAIR-RULE PROTEIN ODD-PAIRED"/>
    <property type="match status" value="1"/>
</dbReference>
<dbReference type="AlphaFoldDB" id="A0A1B2J8P2"/>
<dbReference type="EMBL" id="CP014584">
    <property type="protein sequence ID" value="ANZ74373.1"/>
    <property type="molecule type" value="Genomic_DNA"/>
</dbReference>
<dbReference type="GO" id="GO:0000981">
    <property type="term" value="F:DNA-binding transcription factor activity, RNA polymerase II-specific"/>
    <property type="evidence" value="ECO:0007669"/>
    <property type="project" value="TreeGrafter"/>
</dbReference>
<keyword evidence="5" id="KW-0862">Zinc</keyword>
<dbReference type="Pfam" id="PF00096">
    <property type="entry name" value="zf-C2H2"/>
    <property type="match status" value="3"/>
</dbReference>
<organism evidence="10 11">
    <name type="scientific">Komagataella pastoris</name>
    <name type="common">Yeast</name>
    <name type="synonym">Pichia pastoris</name>
    <dbReference type="NCBI Taxonomy" id="4922"/>
    <lineage>
        <taxon>Eukaryota</taxon>
        <taxon>Fungi</taxon>
        <taxon>Dikarya</taxon>
        <taxon>Ascomycota</taxon>
        <taxon>Saccharomycotina</taxon>
        <taxon>Pichiomycetes</taxon>
        <taxon>Pichiales</taxon>
        <taxon>Pichiaceae</taxon>
        <taxon>Komagataella</taxon>
    </lineage>
</organism>
<keyword evidence="4 8" id="KW-0863">Zinc-finger</keyword>
<feature type="domain" description="C2H2-type" evidence="9">
    <location>
        <begin position="603"/>
        <end position="630"/>
    </location>
</feature>
<feature type="domain" description="C2H2-type" evidence="9">
    <location>
        <begin position="687"/>
        <end position="714"/>
    </location>
</feature>
<feature type="domain" description="C2H2-type" evidence="9">
    <location>
        <begin position="570"/>
        <end position="602"/>
    </location>
</feature>
<reference evidence="10 11" key="1">
    <citation type="submission" date="2016-02" db="EMBL/GenBank/DDBJ databases">
        <title>Comparative genomic and transcriptomic foundation for Pichia pastoris.</title>
        <authorList>
            <person name="Love K.R."/>
            <person name="Shah K.A."/>
            <person name="Whittaker C.A."/>
            <person name="Wu J."/>
            <person name="Bartlett M.C."/>
            <person name="Ma D."/>
            <person name="Leeson R.L."/>
            <person name="Priest M."/>
            <person name="Young S.K."/>
            <person name="Love J.C."/>
        </authorList>
    </citation>
    <scope>NUCLEOTIDE SEQUENCE [LARGE SCALE GENOMIC DNA]</scope>
    <source>
        <strain evidence="10 11">ATCC 28485</strain>
    </source>
</reference>
<dbReference type="Pfam" id="PF18217">
    <property type="entry name" value="Zap1_zf2"/>
    <property type="match status" value="1"/>
</dbReference>
<dbReference type="GO" id="GO:0008270">
    <property type="term" value="F:zinc ion binding"/>
    <property type="evidence" value="ECO:0007669"/>
    <property type="project" value="UniProtKB-KW"/>
</dbReference>
<evidence type="ECO:0000256" key="6">
    <source>
        <dbReference type="ARBA" id="ARBA00023125"/>
    </source>
</evidence>
<dbReference type="GO" id="GO:0000978">
    <property type="term" value="F:RNA polymerase II cis-regulatory region sequence-specific DNA binding"/>
    <property type="evidence" value="ECO:0007669"/>
    <property type="project" value="UniProtKB-ARBA"/>
</dbReference>
<dbReference type="Gene3D" id="6.10.140.370">
    <property type="match status" value="1"/>
</dbReference>
<evidence type="ECO:0000256" key="3">
    <source>
        <dbReference type="ARBA" id="ARBA00022737"/>
    </source>
</evidence>
<dbReference type="FunFam" id="3.30.160.60:FF:001498">
    <property type="entry name" value="Zinc finger protein 404"/>
    <property type="match status" value="1"/>
</dbReference>
<evidence type="ECO:0000259" key="9">
    <source>
        <dbReference type="PROSITE" id="PS50157"/>
    </source>
</evidence>
<gene>
    <name evidence="10" type="primary">ZAP1</name>
    <name evidence="10" type="ORF">ATY40_BA7501496</name>
</gene>
<keyword evidence="7" id="KW-0539">Nucleus</keyword>
<dbReference type="GO" id="GO:0000122">
    <property type="term" value="P:negative regulation of transcription by RNA polymerase II"/>
    <property type="evidence" value="ECO:0007669"/>
    <property type="project" value="UniProtKB-ARBA"/>
</dbReference>
<dbReference type="FunFam" id="3.30.160.60:FF:000125">
    <property type="entry name" value="Putative zinc finger protein 143"/>
    <property type="match status" value="1"/>
</dbReference>
<protein>
    <submittedName>
        <fullName evidence="10">BA75_01496T0</fullName>
    </submittedName>
</protein>
<dbReference type="PROSITE" id="PS50157">
    <property type="entry name" value="ZINC_FINGER_C2H2_2"/>
    <property type="match status" value="5"/>
</dbReference>
<evidence type="ECO:0000256" key="2">
    <source>
        <dbReference type="ARBA" id="ARBA00022723"/>
    </source>
</evidence>
<feature type="domain" description="C2H2-type" evidence="9">
    <location>
        <begin position="659"/>
        <end position="688"/>
    </location>
</feature>
<keyword evidence="3" id="KW-0677">Repeat</keyword>
<keyword evidence="11" id="KW-1185">Reference proteome</keyword>
<evidence type="ECO:0000256" key="1">
    <source>
        <dbReference type="ARBA" id="ARBA00004123"/>
    </source>
</evidence>
<dbReference type="PANTHER" id="PTHR19818">
    <property type="entry name" value="ZINC FINGER PROTEIN ZIC AND GLI"/>
    <property type="match status" value="1"/>
</dbReference>
<keyword evidence="6" id="KW-0238">DNA-binding</keyword>
<dbReference type="InterPro" id="IPR040792">
    <property type="entry name" value="Zap1_Znf2"/>
</dbReference>
<accession>A0A1B2J8P2</accession>
<dbReference type="GO" id="GO:0045944">
    <property type="term" value="P:positive regulation of transcription by RNA polymerase II"/>
    <property type="evidence" value="ECO:0007669"/>
    <property type="project" value="UniProtKB-ARBA"/>
</dbReference>
<evidence type="ECO:0000313" key="11">
    <source>
        <dbReference type="Proteomes" id="UP000094565"/>
    </source>
</evidence>
<dbReference type="GO" id="GO:0005634">
    <property type="term" value="C:nucleus"/>
    <property type="evidence" value="ECO:0007669"/>
    <property type="project" value="UniProtKB-SubCell"/>
</dbReference>
<dbReference type="InterPro" id="IPR036236">
    <property type="entry name" value="Znf_C2H2_sf"/>
</dbReference>
<dbReference type="SMART" id="SM00355">
    <property type="entry name" value="ZnF_C2H2"/>
    <property type="match status" value="8"/>
</dbReference>
<feature type="domain" description="C2H2-type" evidence="9">
    <location>
        <begin position="631"/>
        <end position="658"/>
    </location>
</feature>
<dbReference type="SUPFAM" id="SSF57667">
    <property type="entry name" value="beta-beta-alpha zinc fingers"/>
    <property type="match status" value="3"/>
</dbReference>